<dbReference type="AlphaFoldDB" id="A0A4R1RXR2"/>
<dbReference type="Proteomes" id="UP000295008">
    <property type="component" value="Unassembled WGS sequence"/>
</dbReference>
<organism evidence="5 6">
    <name type="scientific">Hydrogenispora ethanolica</name>
    <dbReference type="NCBI Taxonomy" id="1082276"/>
    <lineage>
        <taxon>Bacteria</taxon>
        <taxon>Bacillati</taxon>
        <taxon>Bacillota</taxon>
        <taxon>Hydrogenispora</taxon>
    </lineage>
</organism>
<keyword evidence="3" id="KW-0804">Transcription</keyword>
<evidence type="ECO:0000256" key="1">
    <source>
        <dbReference type="ARBA" id="ARBA00023015"/>
    </source>
</evidence>
<comment type="caution">
    <text evidence="5">The sequence shown here is derived from an EMBL/GenBank/DDBJ whole genome shotgun (WGS) entry which is preliminary data.</text>
</comment>
<keyword evidence="6" id="KW-1185">Reference proteome</keyword>
<dbReference type="InterPro" id="IPR001387">
    <property type="entry name" value="Cro/C1-type_HTH"/>
</dbReference>
<accession>A0A4R1RXR2</accession>
<protein>
    <submittedName>
        <fullName evidence="5">Helix-turn-helix protein</fullName>
    </submittedName>
</protein>
<dbReference type="OrthoDB" id="1692255at2"/>
<dbReference type="CDD" id="cd00093">
    <property type="entry name" value="HTH_XRE"/>
    <property type="match status" value="1"/>
</dbReference>
<evidence type="ECO:0000256" key="3">
    <source>
        <dbReference type="ARBA" id="ARBA00023163"/>
    </source>
</evidence>
<dbReference type="RefSeq" id="WP_132013693.1">
    <property type="nucleotide sequence ID" value="NZ_SLUN01000007.1"/>
</dbReference>
<keyword evidence="1" id="KW-0805">Transcription regulation</keyword>
<reference evidence="5 6" key="1">
    <citation type="submission" date="2019-03" db="EMBL/GenBank/DDBJ databases">
        <title>Genomic Encyclopedia of Type Strains, Phase IV (KMG-IV): sequencing the most valuable type-strain genomes for metagenomic binning, comparative biology and taxonomic classification.</title>
        <authorList>
            <person name="Goeker M."/>
        </authorList>
    </citation>
    <scope>NUCLEOTIDE SEQUENCE [LARGE SCALE GENOMIC DNA]</scope>
    <source>
        <strain evidence="5 6">LX-B</strain>
    </source>
</reference>
<dbReference type="EMBL" id="SLUN01000007">
    <property type="protein sequence ID" value="TCL71545.1"/>
    <property type="molecule type" value="Genomic_DNA"/>
</dbReference>
<keyword evidence="2" id="KW-0238">DNA-binding</keyword>
<proteinExistence type="predicted"/>
<dbReference type="GO" id="GO:0003677">
    <property type="term" value="F:DNA binding"/>
    <property type="evidence" value="ECO:0007669"/>
    <property type="project" value="UniProtKB-KW"/>
</dbReference>
<evidence type="ECO:0000313" key="6">
    <source>
        <dbReference type="Proteomes" id="UP000295008"/>
    </source>
</evidence>
<dbReference type="PANTHER" id="PTHR46797">
    <property type="entry name" value="HTH-TYPE TRANSCRIPTIONAL REGULATOR"/>
    <property type="match status" value="1"/>
</dbReference>
<dbReference type="GO" id="GO:0003700">
    <property type="term" value="F:DNA-binding transcription factor activity"/>
    <property type="evidence" value="ECO:0007669"/>
    <property type="project" value="TreeGrafter"/>
</dbReference>
<dbReference type="Gene3D" id="1.10.260.40">
    <property type="entry name" value="lambda repressor-like DNA-binding domains"/>
    <property type="match status" value="1"/>
</dbReference>
<dbReference type="SUPFAM" id="SSF47413">
    <property type="entry name" value="lambda repressor-like DNA-binding domains"/>
    <property type="match status" value="1"/>
</dbReference>
<dbReference type="InterPro" id="IPR010982">
    <property type="entry name" value="Lambda_DNA-bd_dom_sf"/>
</dbReference>
<dbReference type="SMART" id="SM00530">
    <property type="entry name" value="HTH_XRE"/>
    <property type="match status" value="1"/>
</dbReference>
<evidence type="ECO:0000256" key="2">
    <source>
        <dbReference type="ARBA" id="ARBA00023125"/>
    </source>
</evidence>
<name>A0A4R1RXR2_HYDET</name>
<gene>
    <name evidence="5" type="ORF">EDC14_10077</name>
</gene>
<dbReference type="PROSITE" id="PS50943">
    <property type="entry name" value="HTH_CROC1"/>
    <property type="match status" value="1"/>
</dbReference>
<evidence type="ECO:0000259" key="4">
    <source>
        <dbReference type="PROSITE" id="PS50943"/>
    </source>
</evidence>
<dbReference type="GO" id="GO:0005829">
    <property type="term" value="C:cytosol"/>
    <property type="evidence" value="ECO:0007669"/>
    <property type="project" value="TreeGrafter"/>
</dbReference>
<feature type="domain" description="HTH cro/C1-type" evidence="4">
    <location>
        <begin position="13"/>
        <end position="67"/>
    </location>
</feature>
<sequence>MAEDIRKLFGKNLRKIRGAQKISQEELAFRCGLHRTYVSSVERGERNISLENIQKLAEALEVSMKDLIPEE</sequence>
<dbReference type="InterPro" id="IPR050807">
    <property type="entry name" value="TransReg_Diox_bact_type"/>
</dbReference>
<dbReference type="Pfam" id="PF01381">
    <property type="entry name" value="HTH_3"/>
    <property type="match status" value="1"/>
</dbReference>
<dbReference type="PANTHER" id="PTHR46797:SF23">
    <property type="entry name" value="HTH-TYPE TRANSCRIPTIONAL REGULATOR SUTR"/>
    <property type="match status" value="1"/>
</dbReference>
<evidence type="ECO:0000313" key="5">
    <source>
        <dbReference type="EMBL" id="TCL71545.1"/>
    </source>
</evidence>